<sequence length="42" mass="4785">MPMALTLLRIEKGRNEKVLLCQRILSRKLLVNSMKSAKTDGQ</sequence>
<evidence type="ECO:0000313" key="1">
    <source>
        <dbReference type="EMBL" id="CDG17351.1"/>
    </source>
</evidence>
<organism evidence="1 2">
    <name type="scientific">Xenorhabdus doucetiae</name>
    <dbReference type="NCBI Taxonomy" id="351671"/>
    <lineage>
        <taxon>Bacteria</taxon>
        <taxon>Pseudomonadati</taxon>
        <taxon>Pseudomonadota</taxon>
        <taxon>Gammaproteobacteria</taxon>
        <taxon>Enterobacterales</taxon>
        <taxon>Morganellaceae</taxon>
        <taxon>Xenorhabdus</taxon>
    </lineage>
</organism>
<dbReference type="Proteomes" id="UP000032721">
    <property type="component" value="Chromosome"/>
</dbReference>
<accession>A0A068QRU8</accession>
<dbReference type="EMBL" id="FO704550">
    <property type="protein sequence ID" value="CDG17351.1"/>
    <property type="molecule type" value="Genomic_DNA"/>
</dbReference>
<name>A0A068QRU8_9GAMM</name>
<dbReference type="AlphaFoldDB" id="A0A068QRU8"/>
<dbReference type="KEGG" id="xdo:XDD1_1652"/>
<gene>
    <name evidence="1" type="ORF">XDD1_1652</name>
</gene>
<proteinExistence type="predicted"/>
<reference evidence="1 2" key="1">
    <citation type="submission" date="2013-07" db="EMBL/GenBank/DDBJ databases">
        <authorList>
            <person name="Genoscope - CEA"/>
        </authorList>
    </citation>
    <scope>NUCLEOTIDE SEQUENCE [LARGE SCALE GENOMIC DNA]</scope>
    <source>
        <strain evidence="2">FRM16 / DSM 17909</strain>
    </source>
</reference>
<dbReference type="HOGENOM" id="CLU_3259982_0_0_6"/>
<evidence type="ECO:0000313" key="2">
    <source>
        <dbReference type="Proteomes" id="UP000032721"/>
    </source>
</evidence>
<protein>
    <submittedName>
        <fullName evidence="1">Uncharacterized protein</fullName>
    </submittedName>
</protein>